<evidence type="ECO:0000313" key="3">
    <source>
        <dbReference type="Proteomes" id="UP000324575"/>
    </source>
</evidence>
<protein>
    <recommendedName>
        <fullName evidence="1">DUF5618 domain-containing protein</fullName>
    </recommendedName>
</protein>
<dbReference type="Proteomes" id="UP000324575">
    <property type="component" value="Unassembled WGS sequence"/>
</dbReference>
<accession>A0A5M8P0X3</accession>
<evidence type="ECO:0000259" key="1">
    <source>
        <dbReference type="Pfam" id="PF18498"/>
    </source>
</evidence>
<sequence>MLQENQQQIKQKYYTEAIRYMDNAKETLKKAGKDGKLYQDEKYVKTACGTAYNGVLKALDGYFYVRGVEKRKGRKSIEYYREHTARLDKKMLSYLNSAYEVLHLSGYYDGILSVPVIKSGFDVAYDMIDKIKPEISFISN</sequence>
<proteinExistence type="predicted"/>
<dbReference type="Gene3D" id="1.20.120.330">
    <property type="entry name" value="Nucleotidyltransferases domain 2"/>
    <property type="match status" value="1"/>
</dbReference>
<comment type="caution">
    <text evidence="2">The sequence shown here is derived from an EMBL/GenBank/DDBJ whole genome shotgun (WGS) entry which is preliminary data.</text>
</comment>
<dbReference type="Pfam" id="PF18498">
    <property type="entry name" value="DUF5618"/>
    <property type="match status" value="1"/>
</dbReference>
<dbReference type="AlphaFoldDB" id="A0A5M8P0X3"/>
<feature type="domain" description="DUF5618" evidence="1">
    <location>
        <begin position="14"/>
        <end position="132"/>
    </location>
</feature>
<name>A0A5M8P0X3_9BACT</name>
<evidence type="ECO:0000313" key="2">
    <source>
        <dbReference type="EMBL" id="KAA6302032.1"/>
    </source>
</evidence>
<dbReference type="InterPro" id="IPR040988">
    <property type="entry name" value="DUF5618"/>
</dbReference>
<gene>
    <name evidence="2" type="ORF">EZS26_001848</name>
</gene>
<organism evidence="2 3">
    <name type="scientific">Candidatus Ordinivivax streblomastigis</name>
    <dbReference type="NCBI Taxonomy" id="2540710"/>
    <lineage>
        <taxon>Bacteria</taxon>
        <taxon>Pseudomonadati</taxon>
        <taxon>Bacteroidota</taxon>
        <taxon>Bacteroidia</taxon>
        <taxon>Bacteroidales</taxon>
        <taxon>Candidatus Ordinivivax</taxon>
    </lineage>
</organism>
<dbReference type="EMBL" id="SNRX01000011">
    <property type="protein sequence ID" value="KAA6302032.1"/>
    <property type="molecule type" value="Genomic_DNA"/>
</dbReference>
<reference evidence="2 3" key="1">
    <citation type="submission" date="2019-03" db="EMBL/GenBank/DDBJ databases">
        <title>Single cell metagenomics reveals metabolic interactions within the superorganism composed of flagellate Streblomastix strix and complex community of Bacteroidetes bacteria on its surface.</title>
        <authorList>
            <person name="Treitli S.C."/>
            <person name="Kolisko M."/>
            <person name="Husnik F."/>
            <person name="Keeling P."/>
            <person name="Hampl V."/>
        </authorList>
    </citation>
    <scope>NUCLEOTIDE SEQUENCE [LARGE SCALE GENOMIC DNA]</scope>
    <source>
        <strain evidence="2">St1</strain>
    </source>
</reference>